<feature type="non-terminal residue" evidence="2">
    <location>
        <position position="1"/>
    </location>
</feature>
<dbReference type="EMBL" id="LAZR01061537">
    <property type="protein sequence ID" value="KKK63388.1"/>
    <property type="molecule type" value="Genomic_DNA"/>
</dbReference>
<keyword evidence="1" id="KW-1133">Transmembrane helix</keyword>
<keyword evidence="1" id="KW-0812">Transmembrane</keyword>
<evidence type="ECO:0000256" key="1">
    <source>
        <dbReference type="SAM" id="Phobius"/>
    </source>
</evidence>
<keyword evidence="1" id="KW-0472">Membrane</keyword>
<accession>A0A0F8X3A7</accession>
<comment type="caution">
    <text evidence="2">The sequence shown here is derived from an EMBL/GenBank/DDBJ whole genome shotgun (WGS) entry which is preliminary data.</text>
</comment>
<feature type="transmembrane region" description="Helical" evidence="1">
    <location>
        <begin position="33"/>
        <end position="64"/>
    </location>
</feature>
<name>A0A0F8X3A7_9ZZZZ</name>
<gene>
    <name evidence="2" type="ORF">LCGC14_2994790</name>
</gene>
<evidence type="ECO:0008006" key="3">
    <source>
        <dbReference type="Google" id="ProtNLM"/>
    </source>
</evidence>
<dbReference type="AlphaFoldDB" id="A0A0F8X3A7"/>
<evidence type="ECO:0000313" key="2">
    <source>
        <dbReference type="EMBL" id="KKK63388.1"/>
    </source>
</evidence>
<organism evidence="2">
    <name type="scientific">marine sediment metagenome</name>
    <dbReference type="NCBI Taxonomy" id="412755"/>
    <lineage>
        <taxon>unclassified sequences</taxon>
        <taxon>metagenomes</taxon>
        <taxon>ecological metagenomes</taxon>
    </lineage>
</organism>
<reference evidence="2" key="1">
    <citation type="journal article" date="2015" name="Nature">
        <title>Complex archaea that bridge the gap between prokaryotes and eukaryotes.</title>
        <authorList>
            <person name="Spang A."/>
            <person name="Saw J.H."/>
            <person name="Jorgensen S.L."/>
            <person name="Zaremba-Niedzwiedzka K."/>
            <person name="Martijn J."/>
            <person name="Lind A.E."/>
            <person name="van Eijk R."/>
            <person name="Schleper C."/>
            <person name="Guy L."/>
            <person name="Ettema T.J."/>
        </authorList>
    </citation>
    <scope>NUCLEOTIDE SEQUENCE</scope>
</reference>
<protein>
    <recommendedName>
        <fullName evidence="3">Peptidase M50 domain-containing protein</fullName>
    </recommendedName>
</protein>
<sequence length="245" mass="28024">IVNLLPIIPLDGGQLLRIALEAFFGIKGFKLSLLLGFIFAAVLALVSFAVRYYLLGALFFLFAFQSFDMYRKSKNIQKCDRDENLADILTKAQFLIKEGNKDEAQKLLEDLRSKTKEGLIYVQATHLLAFLFNDQKDRKKTYEYLLSIKDKIADEAICLLHELAFEEDNFKLVKELSAHSYKLSPTMEIALKNAKAFAILGEAKPSGGWLKTATQYDKLDLDKVLSEKYFDKVKNDPAFKHFFKK</sequence>
<proteinExistence type="predicted"/>